<dbReference type="EMBL" id="CAFBMH010000033">
    <property type="protein sequence ID" value="CAB4906144.1"/>
    <property type="molecule type" value="Genomic_DNA"/>
</dbReference>
<evidence type="ECO:0000313" key="4">
    <source>
        <dbReference type="EMBL" id="CAB4978934.1"/>
    </source>
</evidence>
<name>A0A6J7APL4_9ZZZZ</name>
<dbReference type="EMBL" id="CAFABA010000105">
    <property type="protein sequence ID" value="CAB4834815.1"/>
    <property type="molecule type" value="Genomic_DNA"/>
</dbReference>
<reference evidence="2" key="1">
    <citation type="submission" date="2020-05" db="EMBL/GenBank/DDBJ databases">
        <authorList>
            <person name="Chiriac C."/>
            <person name="Salcher M."/>
            <person name="Ghai R."/>
            <person name="Kavagutti S V."/>
        </authorList>
    </citation>
    <scope>NUCLEOTIDE SEQUENCE</scope>
</reference>
<evidence type="ECO:0000313" key="2">
    <source>
        <dbReference type="EMBL" id="CAB4834815.1"/>
    </source>
</evidence>
<dbReference type="EMBL" id="CAEZYR010000065">
    <property type="protein sequence ID" value="CAB4750897.1"/>
    <property type="molecule type" value="Genomic_DNA"/>
</dbReference>
<evidence type="ECO:0000313" key="1">
    <source>
        <dbReference type="EMBL" id="CAB4750897.1"/>
    </source>
</evidence>
<organism evidence="2">
    <name type="scientific">freshwater metagenome</name>
    <dbReference type="NCBI Taxonomy" id="449393"/>
    <lineage>
        <taxon>unclassified sequences</taxon>
        <taxon>metagenomes</taxon>
        <taxon>ecological metagenomes</taxon>
    </lineage>
</organism>
<dbReference type="AlphaFoldDB" id="A0A6J7APL4"/>
<evidence type="ECO:0000313" key="3">
    <source>
        <dbReference type="EMBL" id="CAB4906144.1"/>
    </source>
</evidence>
<proteinExistence type="predicted"/>
<accession>A0A6J7APL4</accession>
<dbReference type="EMBL" id="CAFBOS010000008">
    <property type="protein sequence ID" value="CAB4978934.1"/>
    <property type="molecule type" value="Genomic_DNA"/>
</dbReference>
<protein>
    <submittedName>
        <fullName evidence="2">Unannotated protein</fullName>
    </submittedName>
</protein>
<gene>
    <name evidence="1" type="ORF">UFOPK2754_01800</name>
    <name evidence="2" type="ORF">UFOPK3139_02207</name>
    <name evidence="3" type="ORF">UFOPK3543_01153</name>
    <name evidence="4" type="ORF">UFOPK3967_00229</name>
</gene>
<sequence>MARELRLNRLAAQQHGLASRPQLLNLGFTAWEIYGRVTRGVWARVAPRVYDVAPASFDPRRVLHAAVLASEGWASHRSAAELLGYVGRASGRPAVVIAEARRVDSIAADVHRSLFLEASERTTVDGIACTSAVRTLLDLGTLVDETELDDAFGRGLISGRVTLRRVDRYLDRPMGGRPGVAALRRVVDAHRDRGAATQSKLEVIVSRAATLGQLPPASHQHPVTICGRTFRLDLAWPAEQVFLKADGAAYHRTRKEFLNDRERQNLLVVARWRPLRYTWPVANEQPALIVDQVRTLLDDRRHGAS</sequence>